<gene>
    <name evidence="2" type="ORF">N792_02450</name>
</gene>
<dbReference type="AlphaFoldDB" id="A0A0A0EKK1"/>
<keyword evidence="3" id="KW-1185">Reference proteome</keyword>
<feature type="signal peptide" evidence="1">
    <location>
        <begin position="1"/>
        <end position="25"/>
    </location>
</feature>
<dbReference type="STRING" id="1122185.N792_02450"/>
<dbReference type="NCBIfam" id="NF033807">
    <property type="entry name" value="CopL_fam"/>
    <property type="match status" value="1"/>
</dbReference>
<protein>
    <recommendedName>
        <fullName evidence="4">CopL family metal-binding regulatory protein</fullName>
    </recommendedName>
</protein>
<accession>A0A0A0EKK1</accession>
<feature type="chain" id="PRO_5001962215" description="CopL family metal-binding regulatory protein" evidence="1">
    <location>
        <begin position="26"/>
        <end position="133"/>
    </location>
</feature>
<sequence>MSARLLLRVLLCIALILNGSGLAVAATQMQVQHAAMAAATSDPLPAPTDHATCMEHSSAATPATGAPLSDNHSATADCCTGTSCDVACPAGLLATLTAPAQGWRIAPQILAVRPTLADHPAPALHDRYRPPIR</sequence>
<evidence type="ECO:0000313" key="3">
    <source>
        <dbReference type="Proteomes" id="UP000030017"/>
    </source>
</evidence>
<name>A0A0A0EKK1_9GAMM</name>
<evidence type="ECO:0000256" key="1">
    <source>
        <dbReference type="SAM" id="SignalP"/>
    </source>
</evidence>
<evidence type="ECO:0008006" key="4">
    <source>
        <dbReference type="Google" id="ProtNLM"/>
    </source>
</evidence>
<dbReference type="InterPro" id="IPR048034">
    <property type="entry name" value="CopL-like"/>
</dbReference>
<proteinExistence type="predicted"/>
<reference evidence="2 3" key="1">
    <citation type="submission" date="2013-08" db="EMBL/GenBank/DDBJ databases">
        <title>Genome sequencing of Lysobacter.</title>
        <authorList>
            <person name="Zhang S."/>
            <person name="Wang G."/>
        </authorList>
    </citation>
    <scope>NUCLEOTIDE SEQUENCE [LARGE SCALE GENOMIC DNA]</scope>
    <source>
        <strain evidence="2 3">Ko07</strain>
    </source>
</reference>
<comment type="caution">
    <text evidence="2">The sequence shown here is derived from an EMBL/GenBank/DDBJ whole genome shotgun (WGS) entry which is preliminary data.</text>
</comment>
<keyword evidence="1" id="KW-0732">Signal</keyword>
<evidence type="ECO:0000313" key="2">
    <source>
        <dbReference type="EMBL" id="KGM50849.1"/>
    </source>
</evidence>
<dbReference type="RefSeq" id="WP_036195600.1">
    <property type="nucleotide sequence ID" value="NZ_AVPS01000010.1"/>
</dbReference>
<organism evidence="2 3">
    <name type="scientific">Lysobacter concretionis Ko07 = DSM 16239</name>
    <dbReference type="NCBI Taxonomy" id="1122185"/>
    <lineage>
        <taxon>Bacteria</taxon>
        <taxon>Pseudomonadati</taxon>
        <taxon>Pseudomonadota</taxon>
        <taxon>Gammaproteobacteria</taxon>
        <taxon>Lysobacterales</taxon>
        <taxon>Lysobacteraceae</taxon>
        <taxon>Novilysobacter</taxon>
    </lineage>
</organism>
<dbReference type="Proteomes" id="UP000030017">
    <property type="component" value="Unassembled WGS sequence"/>
</dbReference>
<dbReference type="EMBL" id="AVPS01000010">
    <property type="protein sequence ID" value="KGM50849.1"/>
    <property type="molecule type" value="Genomic_DNA"/>
</dbReference>